<evidence type="ECO:0000256" key="3">
    <source>
        <dbReference type="ARBA" id="ARBA00022692"/>
    </source>
</evidence>
<evidence type="ECO:0000256" key="1">
    <source>
        <dbReference type="ARBA" id="ARBA00004141"/>
    </source>
</evidence>
<feature type="domain" description="EamA" evidence="7">
    <location>
        <begin position="152"/>
        <end position="283"/>
    </location>
</feature>
<dbReference type="EMBL" id="JAFLCK010000048">
    <property type="protein sequence ID" value="MBN8662681.1"/>
    <property type="molecule type" value="Genomic_DNA"/>
</dbReference>
<comment type="similarity">
    <text evidence="2">Belongs to the EamA transporter family.</text>
</comment>
<feature type="transmembrane region" description="Helical" evidence="6">
    <location>
        <begin position="69"/>
        <end position="87"/>
    </location>
</feature>
<proteinExistence type="inferred from homology"/>
<dbReference type="PANTHER" id="PTHR32322">
    <property type="entry name" value="INNER MEMBRANE TRANSPORTER"/>
    <property type="match status" value="1"/>
</dbReference>
<feature type="transmembrane region" description="Helical" evidence="6">
    <location>
        <begin position="120"/>
        <end position="139"/>
    </location>
</feature>
<evidence type="ECO:0000313" key="9">
    <source>
        <dbReference type="Proteomes" id="UP000664277"/>
    </source>
</evidence>
<feature type="transmembrane region" description="Helical" evidence="6">
    <location>
        <begin position="211"/>
        <end position="229"/>
    </location>
</feature>
<evidence type="ECO:0000256" key="2">
    <source>
        <dbReference type="ARBA" id="ARBA00007362"/>
    </source>
</evidence>
<dbReference type="InterPro" id="IPR037185">
    <property type="entry name" value="EmrE-like"/>
</dbReference>
<organism evidence="8 9">
    <name type="scientific">Candidatus Obscuribacter phosphatis</name>
    <dbReference type="NCBI Taxonomy" id="1906157"/>
    <lineage>
        <taxon>Bacteria</taxon>
        <taxon>Bacillati</taxon>
        <taxon>Candidatus Melainabacteria</taxon>
        <taxon>Candidatus Obscuribacterales</taxon>
        <taxon>Candidatus Obscuribacteraceae</taxon>
        <taxon>Candidatus Obscuribacter</taxon>
    </lineage>
</organism>
<evidence type="ECO:0000256" key="5">
    <source>
        <dbReference type="ARBA" id="ARBA00023136"/>
    </source>
</evidence>
<dbReference type="Pfam" id="PF00892">
    <property type="entry name" value="EamA"/>
    <property type="match status" value="1"/>
</dbReference>
<dbReference type="Proteomes" id="UP000664277">
    <property type="component" value="Unassembled WGS sequence"/>
</dbReference>
<reference evidence="8" key="1">
    <citation type="submission" date="2021-02" db="EMBL/GenBank/DDBJ databases">
        <title>Genome-Resolved Metagenomics of a Microbial Community Performing Photosynthetic Biological Nutrient Removal.</title>
        <authorList>
            <person name="Mcdaniel E.A."/>
        </authorList>
    </citation>
    <scope>NUCLEOTIDE SEQUENCE</scope>
    <source>
        <strain evidence="8">UWPOB_OBS1</strain>
    </source>
</reference>
<dbReference type="InterPro" id="IPR050638">
    <property type="entry name" value="AA-Vitamin_Transporters"/>
</dbReference>
<feature type="transmembrane region" description="Helical" evidence="6">
    <location>
        <begin position="39"/>
        <end position="57"/>
    </location>
</feature>
<feature type="transmembrane region" description="Helical" evidence="6">
    <location>
        <begin position="182"/>
        <end position="199"/>
    </location>
</feature>
<evidence type="ECO:0000256" key="4">
    <source>
        <dbReference type="ARBA" id="ARBA00022989"/>
    </source>
</evidence>
<keyword evidence="5 6" id="KW-0472">Membrane</keyword>
<evidence type="ECO:0000259" key="7">
    <source>
        <dbReference type="Pfam" id="PF00892"/>
    </source>
</evidence>
<dbReference type="InterPro" id="IPR000620">
    <property type="entry name" value="EamA_dom"/>
</dbReference>
<feature type="transmembrane region" description="Helical" evidence="6">
    <location>
        <begin position="151"/>
        <end position="170"/>
    </location>
</feature>
<accession>A0A8J7PFN6</accession>
<gene>
    <name evidence="8" type="ORF">J0M35_20100</name>
</gene>
<keyword evidence="4 6" id="KW-1133">Transmembrane helix</keyword>
<dbReference type="GO" id="GO:0016020">
    <property type="term" value="C:membrane"/>
    <property type="evidence" value="ECO:0007669"/>
    <property type="project" value="UniProtKB-SubCell"/>
</dbReference>
<dbReference type="SUPFAM" id="SSF103481">
    <property type="entry name" value="Multidrug resistance efflux transporter EmrE"/>
    <property type="match status" value="2"/>
</dbReference>
<feature type="transmembrane region" description="Helical" evidence="6">
    <location>
        <begin position="267"/>
        <end position="287"/>
    </location>
</feature>
<keyword evidence="3 6" id="KW-0812">Transmembrane</keyword>
<dbReference type="Gene3D" id="1.10.3730.20">
    <property type="match status" value="1"/>
</dbReference>
<feature type="transmembrane region" description="Helical" evidence="6">
    <location>
        <begin position="93"/>
        <end position="113"/>
    </location>
</feature>
<comment type="caution">
    <text evidence="8">The sequence shown here is derived from an EMBL/GenBank/DDBJ whole genome shotgun (WGS) entry which is preliminary data.</text>
</comment>
<protein>
    <submittedName>
        <fullName evidence="8">DMT family transporter</fullName>
    </submittedName>
</protein>
<feature type="transmembrane region" description="Helical" evidence="6">
    <location>
        <begin position="241"/>
        <end position="261"/>
    </location>
</feature>
<evidence type="ECO:0000256" key="6">
    <source>
        <dbReference type="SAM" id="Phobius"/>
    </source>
</evidence>
<comment type="subcellular location">
    <subcellularLocation>
        <location evidence="1">Membrane</location>
        <topology evidence="1">Multi-pass membrane protein</topology>
    </subcellularLocation>
</comment>
<evidence type="ECO:0000313" key="8">
    <source>
        <dbReference type="EMBL" id="MBN8662681.1"/>
    </source>
</evidence>
<dbReference type="PANTHER" id="PTHR32322:SF2">
    <property type="entry name" value="EAMA DOMAIN-CONTAINING PROTEIN"/>
    <property type="match status" value="1"/>
</dbReference>
<sequence length="302" mass="32259">MKVGTGSNFLPMLAVIGSILSLTVGTSFGKQLFPLLGPGGTALSRVLLAALLLQIIWRPWQEKLSRQDKFKLLQFGLILGLMNFFFYQTIARLPLGISIAIEFTGPLTVAVMLSRRLIDFVWVGVTALGLWLLLPMGFTHGGVPSASGLDPLGLVFAFVSALLWGLYIVFGKRITHLHGGRSTTWGMTAAALTIAPLAIAESGAKLVQPQLFLPALGLAIASSAIPYSLEMYALKKLPKHTFGILLSLEPAVGALSGLFILHEVLTFNQWFGIACVMSASIGTTFAAKQDRAPLDAVAPDAL</sequence>
<dbReference type="AlphaFoldDB" id="A0A8J7PFN6"/>
<name>A0A8J7PFN6_9BACT</name>